<protein>
    <recommendedName>
        <fullName evidence="1">SnoaL-like domain-containing protein</fullName>
    </recommendedName>
</protein>
<name>A0ABQ5TPS1_9GAMM</name>
<dbReference type="EMBL" id="BSND01000003">
    <property type="protein sequence ID" value="GLP98354.1"/>
    <property type="molecule type" value="Genomic_DNA"/>
</dbReference>
<reference evidence="2" key="2">
    <citation type="submission" date="2023-01" db="EMBL/GenBank/DDBJ databases">
        <title>Draft genome sequence of Methylophaga thalassica strain NBRC 102424.</title>
        <authorList>
            <person name="Sun Q."/>
            <person name="Mori K."/>
        </authorList>
    </citation>
    <scope>NUCLEOTIDE SEQUENCE</scope>
    <source>
        <strain evidence="2">NBRC 102424</strain>
    </source>
</reference>
<feature type="domain" description="SnoaL-like" evidence="1">
    <location>
        <begin position="12"/>
        <end position="113"/>
    </location>
</feature>
<evidence type="ECO:0000313" key="3">
    <source>
        <dbReference type="Proteomes" id="UP001161423"/>
    </source>
</evidence>
<organism evidence="2 3">
    <name type="scientific">Methylophaga thalassica</name>
    <dbReference type="NCBI Taxonomy" id="40223"/>
    <lineage>
        <taxon>Bacteria</taxon>
        <taxon>Pseudomonadati</taxon>
        <taxon>Pseudomonadota</taxon>
        <taxon>Gammaproteobacteria</taxon>
        <taxon>Thiotrichales</taxon>
        <taxon>Piscirickettsiaceae</taxon>
        <taxon>Methylophaga</taxon>
    </lineage>
</organism>
<sequence>MTEHPIISQIKAADEAIIAEDFDTLLDIYTDDALLVVQPGMNAIGKAQIRQAFEKIVVYFQHGLQIKQAALEILETGDSALVLANTIISAPGAEPTTRQATYVFVKNSDDIWRCAIDNSYGHAILQNK</sequence>
<dbReference type="InterPro" id="IPR032710">
    <property type="entry name" value="NTF2-like_dom_sf"/>
</dbReference>
<evidence type="ECO:0000259" key="1">
    <source>
        <dbReference type="Pfam" id="PF13474"/>
    </source>
</evidence>
<dbReference type="SUPFAM" id="SSF54427">
    <property type="entry name" value="NTF2-like"/>
    <property type="match status" value="1"/>
</dbReference>
<evidence type="ECO:0000313" key="2">
    <source>
        <dbReference type="EMBL" id="GLP98354.1"/>
    </source>
</evidence>
<dbReference type="RefSeq" id="WP_284722148.1">
    <property type="nucleotide sequence ID" value="NZ_BSND01000003.1"/>
</dbReference>
<dbReference type="InterPro" id="IPR011944">
    <property type="entry name" value="Steroid_delta5-4_isomerase"/>
</dbReference>
<keyword evidence="3" id="KW-1185">Reference proteome</keyword>
<dbReference type="NCBIfam" id="TIGR02246">
    <property type="entry name" value="SgcJ/EcaC family oxidoreductase"/>
    <property type="match status" value="1"/>
</dbReference>
<comment type="caution">
    <text evidence="2">The sequence shown here is derived from an EMBL/GenBank/DDBJ whole genome shotgun (WGS) entry which is preliminary data.</text>
</comment>
<dbReference type="InterPro" id="IPR037401">
    <property type="entry name" value="SnoaL-like"/>
</dbReference>
<gene>
    <name evidence="2" type="ORF">GCM10007891_02080</name>
</gene>
<reference evidence="2" key="1">
    <citation type="journal article" date="2014" name="Int. J. Syst. Evol. Microbiol.">
        <title>Complete genome of a new Firmicutes species belonging to the dominant human colonic microbiota ('Ruminococcus bicirculans') reveals two chromosomes and a selective capacity to utilize plant glucans.</title>
        <authorList>
            <consortium name="NISC Comparative Sequencing Program"/>
            <person name="Wegmann U."/>
            <person name="Louis P."/>
            <person name="Goesmann A."/>
            <person name="Henrissat B."/>
            <person name="Duncan S.H."/>
            <person name="Flint H.J."/>
        </authorList>
    </citation>
    <scope>NUCLEOTIDE SEQUENCE</scope>
    <source>
        <strain evidence="2">NBRC 102424</strain>
    </source>
</reference>
<accession>A0ABQ5TPS1</accession>
<proteinExistence type="predicted"/>
<dbReference type="Proteomes" id="UP001161423">
    <property type="component" value="Unassembled WGS sequence"/>
</dbReference>
<dbReference type="Gene3D" id="3.10.450.50">
    <property type="match status" value="1"/>
</dbReference>
<dbReference type="Pfam" id="PF13474">
    <property type="entry name" value="SnoaL_3"/>
    <property type="match status" value="1"/>
</dbReference>